<evidence type="ECO:0000256" key="3">
    <source>
        <dbReference type="ARBA" id="ARBA00022679"/>
    </source>
</evidence>
<feature type="active site" description="Proton donor/acceptor" evidence="7">
    <location>
        <position position="163"/>
    </location>
</feature>
<comment type="similarity">
    <text evidence="2">Belongs to the YkuD family.</text>
</comment>
<evidence type="ECO:0000256" key="2">
    <source>
        <dbReference type="ARBA" id="ARBA00005992"/>
    </source>
</evidence>
<proteinExistence type="inferred from homology"/>
<dbReference type="PANTHER" id="PTHR36699:SF1">
    <property type="entry name" value="L,D-TRANSPEPTIDASE YAFK-RELATED"/>
    <property type="match status" value="1"/>
</dbReference>
<keyword evidence="6 7" id="KW-0961">Cell wall biogenesis/degradation</keyword>
<name>A0A931BNY0_9HYPH</name>
<dbReference type="GO" id="GO:0004180">
    <property type="term" value="F:carboxypeptidase activity"/>
    <property type="evidence" value="ECO:0007669"/>
    <property type="project" value="UniProtKB-ARBA"/>
</dbReference>
<dbReference type="Pfam" id="PF03734">
    <property type="entry name" value="YkuD"/>
    <property type="match status" value="1"/>
</dbReference>
<dbReference type="EMBL" id="JADQDO010000002">
    <property type="protein sequence ID" value="MBF9232740.1"/>
    <property type="molecule type" value="Genomic_DNA"/>
</dbReference>
<comment type="caution">
    <text evidence="9">The sequence shown here is derived from an EMBL/GenBank/DDBJ whole genome shotgun (WGS) entry which is preliminary data.</text>
</comment>
<evidence type="ECO:0000256" key="6">
    <source>
        <dbReference type="ARBA" id="ARBA00023316"/>
    </source>
</evidence>
<dbReference type="PANTHER" id="PTHR36699">
    <property type="entry name" value="LD-TRANSPEPTIDASE"/>
    <property type="match status" value="1"/>
</dbReference>
<sequence length="265" mass="28855">MRRLLAIVVILVLAACASITILRPQLLQSASDRAIRVVALIAPELAISLRHGAAKPVSARLGERGFSLGAAAFIRIFKQESELEVWLSRNGIYELFATYPICTWSGALGPKIAEGDGQSPEGFYAVDLKQLNPNSAYYRAFNLGFPNAYDRAHGRTGSFLMVHGDCLSIGCYAMTDKGIDDIYAIVEAALREGQREVPVHAFPFRMTGDKLAATEGHRWAAYWANLKEGHDLFETTKTPPTASVCGGRYAFDASISGQCQRIASP</sequence>
<evidence type="ECO:0000256" key="5">
    <source>
        <dbReference type="ARBA" id="ARBA00022984"/>
    </source>
</evidence>
<keyword evidence="10" id="KW-1185">Reference proteome</keyword>
<dbReference type="InterPro" id="IPR038063">
    <property type="entry name" value="Transpep_catalytic_dom"/>
</dbReference>
<dbReference type="PROSITE" id="PS51257">
    <property type="entry name" value="PROKAR_LIPOPROTEIN"/>
    <property type="match status" value="1"/>
</dbReference>
<keyword evidence="3" id="KW-0808">Transferase</keyword>
<dbReference type="RefSeq" id="WP_196270739.1">
    <property type="nucleotide sequence ID" value="NZ_JADQDO010000002.1"/>
</dbReference>
<evidence type="ECO:0000256" key="7">
    <source>
        <dbReference type="PROSITE-ProRule" id="PRU01373"/>
    </source>
</evidence>
<feature type="domain" description="L,D-TPase catalytic" evidence="8">
    <location>
        <begin position="72"/>
        <end position="202"/>
    </location>
</feature>
<organism evidence="9 10">
    <name type="scientific">Microvirga alba</name>
    <dbReference type="NCBI Taxonomy" id="2791025"/>
    <lineage>
        <taxon>Bacteria</taxon>
        <taxon>Pseudomonadati</taxon>
        <taxon>Pseudomonadota</taxon>
        <taxon>Alphaproteobacteria</taxon>
        <taxon>Hyphomicrobiales</taxon>
        <taxon>Methylobacteriaceae</taxon>
        <taxon>Microvirga</taxon>
    </lineage>
</organism>
<dbReference type="GO" id="GO:0071555">
    <property type="term" value="P:cell wall organization"/>
    <property type="evidence" value="ECO:0007669"/>
    <property type="project" value="UniProtKB-UniRule"/>
</dbReference>
<protein>
    <submittedName>
        <fullName evidence="9">Murein L,D-transpeptidase</fullName>
    </submittedName>
</protein>
<gene>
    <name evidence="9" type="ORF">I2H38_05030</name>
</gene>
<dbReference type="AlphaFoldDB" id="A0A931BNY0"/>
<keyword evidence="4 7" id="KW-0133">Cell shape</keyword>
<comment type="pathway">
    <text evidence="1 7">Cell wall biogenesis; peptidoglycan biosynthesis.</text>
</comment>
<dbReference type="PROSITE" id="PS52029">
    <property type="entry name" value="LD_TPASE"/>
    <property type="match status" value="1"/>
</dbReference>
<dbReference type="InterPro" id="IPR005490">
    <property type="entry name" value="LD_TPept_cat_dom"/>
</dbReference>
<evidence type="ECO:0000313" key="10">
    <source>
        <dbReference type="Proteomes" id="UP000599312"/>
    </source>
</evidence>
<dbReference type="GO" id="GO:0009252">
    <property type="term" value="P:peptidoglycan biosynthetic process"/>
    <property type="evidence" value="ECO:0007669"/>
    <property type="project" value="UniProtKB-KW"/>
</dbReference>
<evidence type="ECO:0000259" key="8">
    <source>
        <dbReference type="PROSITE" id="PS52029"/>
    </source>
</evidence>
<dbReference type="SUPFAM" id="SSF141523">
    <property type="entry name" value="L,D-transpeptidase catalytic domain-like"/>
    <property type="match status" value="1"/>
</dbReference>
<dbReference type="Proteomes" id="UP000599312">
    <property type="component" value="Unassembled WGS sequence"/>
</dbReference>
<feature type="active site" description="Nucleophile" evidence="7">
    <location>
        <position position="171"/>
    </location>
</feature>
<evidence type="ECO:0000256" key="1">
    <source>
        <dbReference type="ARBA" id="ARBA00004752"/>
    </source>
</evidence>
<evidence type="ECO:0000313" key="9">
    <source>
        <dbReference type="EMBL" id="MBF9232740.1"/>
    </source>
</evidence>
<dbReference type="GO" id="GO:0016740">
    <property type="term" value="F:transferase activity"/>
    <property type="evidence" value="ECO:0007669"/>
    <property type="project" value="UniProtKB-KW"/>
</dbReference>
<reference evidence="9" key="1">
    <citation type="submission" date="2020-11" db="EMBL/GenBank/DDBJ databases">
        <authorList>
            <person name="Kim M.K."/>
        </authorList>
    </citation>
    <scope>NUCLEOTIDE SEQUENCE</scope>
    <source>
        <strain evidence="9">BT350</strain>
    </source>
</reference>
<dbReference type="GO" id="GO:0008360">
    <property type="term" value="P:regulation of cell shape"/>
    <property type="evidence" value="ECO:0007669"/>
    <property type="project" value="UniProtKB-UniRule"/>
</dbReference>
<evidence type="ECO:0000256" key="4">
    <source>
        <dbReference type="ARBA" id="ARBA00022960"/>
    </source>
</evidence>
<accession>A0A931BNY0</accession>
<keyword evidence="5 7" id="KW-0573">Peptidoglycan synthesis</keyword>